<evidence type="ECO:0000313" key="2">
    <source>
        <dbReference type="Proteomes" id="UP000001554"/>
    </source>
</evidence>
<proteinExistence type="predicted"/>
<protein>
    <submittedName>
        <fullName evidence="3">PiggyBac transposable element-derived protein 4-like</fullName>
    </submittedName>
</protein>
<sequence length="242" mass="27959">MANGPILALKYKDRRDVKMLSTAHSAKFVNTGKRNREREEIQKPECVHEYNQYMGAVDCSDQMVAYLSFRRRTLKWWKKAFFHILSLAILNSYILYKEHFLQVRAAIANRDDPRKKQQPMLHRKFRNLVVKQMISTSGYVNEATGRRASATAHTLTRLTGRHFLERIPPNNPGGRPPTRVCVVCGPAAPSDATSKRRSSFQCKQCRQTLCIEPCMELYHTMDDYVGAYKRRQEGNNTNNDTC</sequence>
<dbReference type="OrthoDB" id="6146839at2759"/>
<evidence type="ECO:0000313" key="3">
    <source>
        <dbReference type="RefSeq" id="XP_035676498.1"/>
    </source>
</evidence>
<feature type="domain" description="PiggyBac transposable element-derived protein" evidence="1">
    <location>
        <begin position="3"/>
        <end position="93"/>
    </location>
</feature>
<dbReference type="Pfam" id="PF13843">
    <property type="entry name" value="DDE_Tnp_1_7"/>
    <property type="match status" value="1"/>
</dbReference>
<name>A0A9J7L5L0_BRAFL</name>
<dbReference type="PANTHER" id="PTHR46599:SF3">
    <property type="entry name" value="PIGGYBAC TRANSPOSABLE ELEMENT-DERIVED PROTEIN 4"/>
    <property type="match status" value="1"/>
</dbReference>
<reference evidence="3" key="2">
    <citation type="submission" date="2025-08" db="UniProtKB">
        <authorList>
            <consortium name="RefSeq"/>
        </authorList>
    </citation>
    <scope>IDENTIFICATION</scope>
    <source>
        <strain evidence="3">S238N-H82</strain>
        <tissue evidence="3">Testes</tissue>
    </source>
</reference>
<reference evidence="2" key="1">
    <citation type="journal article" date="2020" name="Nat. Ecol. Evol.">
        <title>Deeply conserved synteny resolves early events in vertebrate evolution.</title>
        <authorList>
            <person name="Simakov O."/>
            <person name="Marletaz F."/>
            <person name="Yue J.X."/>
            <person name="O'Connell B."/>
            <person name="Jenkins J."/>
            <person name="Brandt A."/>
            <person name="Calef R."/>
            <person name="Tung C.H."/>
            <person name="Huang T.K."/>
            <person name="Schmutz J."/>
            <person name="Satoh N."/>
            <person name="Yu J.K."/>
            <person name="Putnam N.H."/>
            <person name="Green R.E."/>
            <person name="Rokhsar D.S."/>
        </authorList>
    </citation>
    <scope>NUCLEOTIDE SEQUENCE [LARGE SCALE GENOMIC DNA]</scope>
    <source>
        <strain evidence="2">S238N-H82</strain>
    </source>
</reference>
<dbReference type="RefSeq" id="XP_035676498.1">
    <property type="nucleotide sequence ID" value="XM_035820605.1"/>
</dbReference>
<dbReference type="KEGG" id="bfo:118415786"/>
<dbReference type="InterPro" id="IPR029526">
    <property type="entry name" value="PGBD"/>
</dbReference>
<dbReference type="OMA" id="FRSAIIC"/>
<accession>A0A9J7L5L0</accession>
<keyword evidence="2" id="KW-1185">Reference proteome</keyword>
<dbReference type="PANTHER" id="PTHR46599">
    <property type="entry name" value="PIGGYBAC TRANSPOSABLE ELEMENT-DERIVED PROTEIN 4"/>
    <property type="match status" value="1"/>
</dbReference>
<organism evidence="2 3">
    <name type="scientific">Branchiostoma floridae</name>
    <name type="common">Florida lancelet</name>
    <name type="synonym">Amphioxus</name>
    <dbReference type="NCBI Taxonomy" id="7739"/>
    <lineage>
        <taxon>Eukaryota</taxon>
        <taxon>Metazoa</taxon>
        <taxon>Chordata</taxon>
        <taxon>Cephalochordata</taxon>
        <taxon>Leptocardii</taxon>
        <taxon>Amphioxiformes</taxon>
        <taxon>Branchiostomatidae</taxon>
        <taxon>Branchiostoma</taxon>
    </lineage>
</organism>
<dbReference type="GeneID" id="118415786"/>
<gene>
    <name evidence="3" type="primary">LOC118415786</name>
</gene>
<dbReference type="Proteomes" id="UP000001554">
    <property type="component" value="Chromosome 5"/>
</dbReference>
<evidence type="ECO:0000259" key="1">
    <source>
        <dbReference type="Pfam" id="PF13843"/>
    </source>
</evidence>
<dbReference type="AlphaFoldDB" id="A0A9J7L5L0"/>